<proteinExistence type="predicted"/>
<organism evidence="1 2">
    <name type="scientific">Nitrobacter winogradskyi</name>
    <name type="common">Nitrobacter agilis</name>
    <dbReference type="NCBI Taxonomy" id="913"/>
    <lineage>
        <taxon>Bacteria</taxon>
        <taxon>Pseudomonadati</taxon>
        <taxon>Pseudomonadota</taxon>
        <taxon>Alphaproteobacteria</taxon>
        <taxon>Hyphomicrobiales</taxon>
        <taxon>Nitrobacteraceae</taxon>
        <taxon>Nitrobacter</taxon>
    </lineage>
</organism>
<comment type="caution">
    <text evidence="1">The sequence shown here is derived from an EMBL/GenBank/DDBJ whole genome shotgun (WGS) entry which is preliminary data.</text>
</comment>
<accession>A0ACC6AR47</accession>
<protein>
    <submittedName>
        <fullName evidence="1">IS5 family transposase</fullName>
    </submittedName>
</protein>
<evidence type="ECO:0000313" key="2">
    <source>
        <dbReference type="Proteomes" id="UP001205486"/>
    </source>
</evidence>
<keyword evidence="2" id="KW-1185">Reference proteome</keyword>
<dbReference type="EMBL" id="JALJZS010000005">
    <property type="protein sequence ID" value="MCP2001275.1"/>
    <property type="molecule type" value="Genomic_DNA"/>
</dbReference>
<dbReference type="Proteomes" id="UP001205486">
    <property type="component" value="Unassembled WGS sequence"/>
</dbReference>
<gene>
    <name evidence="1" type="ORF">J2S34_003761</name>
</gene>
<name>A0ACC6AR47_NITWI</name>
<sequence length="208" mass="22760">MAHRTIGQERFGFADRRRTASSLDEIGKLIDWQPVTVLLDPLYSSTKGDLAWPPLAMFKALLLSIWYDLSDVKLAEALDDRASFRRFCGFSSSEATPERAAFVRYRRTLVAHGLDVALFDAVAAQLKARAVMVKVGTLVDATIIASASEDDVDGRWVKHKGKRSRRTSPAPSRSHSTAAGSLPASASHPRRACAGGCHPSRRKLSAVR</sequence>
<evidence type="ECO:0000313" key="1">
    <source>
        <dbReference type="EMBL" id="MCP2001275.1"/>
    </source>
</evidence>
<reference evidence="1" key="1">
    <citation type="submission" date="2022-03" db="EMBL/GenBank/DDBJ databases">
        <title>Interactions between chemoautotrophic and heterotrophic bacteria.</title>
        <authorList>
            <person name="Santoro A."/>
        </authorList>
    </citation>
    <scope>NUCLEOTIDE SEQUENCE</scope>
    <source>
        <strain evidence="1">Nb-106</strain>
    </source>
</reference>